<dbReference type="GO" id="GO:0005737">
    <property type="term" value="C:cytoplasm"/>
    <property type="evidence" value="ECO:0007669"/>
    <property type="project" value="TreeGrafter"/>
</dbReference>
<dbReference type="PANTHER" id="PTHR11557:SF0">
    <property type="entry name" value="PORPHOBILINOGEN DEAMINASE"/>
    <property type="match status" value="1"/>
</dbReference>
<dbReference type="PANTHER" id="PTHR11557">
    <property type="entry name" value="PORPHOBILINOGEN DEAMINASE"/>
    <property type="match status" value="1"/>
</dbReference>
<comment type="caution">
    <text evidence="14">The sequence shown here is derived from an EMBL/GenBank/DDBJ whole genome shotgun (WGS) entry which is preliminary data.</text>
</comment>
<evidence type="ECO:0000256" key="4">
    <source>
        <dbReference type="ARBA" id="ARBA00005638"/>
    </source>
</evidence>
<evidence type="ECO:0000256" key="11">
    <source>
        <dbReference type="ARBA" id="ARBA00033064"/>
    </source>
</evidence>
<evidence type="ECO:0000256" key="5">
    <source>
        <dbReference type="ARBA" id="ARBA00012655"/>
    </source>
</evidence>
<reference evidence="14" key="1">
    <citation type="submission" date="2020-12" db="EMBL/GenBank/DDBJ databases">
        <title>Metabolic potential, ecology and presence of endohyphal bacteria is reflected in genomic diversity of Mucoromycotina.</title>
        <authorList>
            <person name="Muszewska A."/>
            <person name="Okrasinska A."/>
            <person name="Steczkiewicz K."/>
            <person name="Drgas O."/>
            <person name="Orlowska M."/>
            <person name="Perlinska-Lenart U."/>
            <person name="Aleksandrzak-Piekarczyk T."/>
            <person name="Szatraj K."/>
            <person name="Zielenkiewicz U."/>
            <person name="Pilsyk S."/>
            <person name="Malc E."/>
            <person name="Mieczkowski P."/>
            <person name="Kruszewska J.S."/>
            <person name="Biernat P."/>
            <person name="Pawlowska J."/>
        </authorList>
    </citation>
    <scope>NUCLEOTIDE SEQUENCE</scope>
    <source>
        <strain evidence="14">WA0000017839</strain>
    </source>
</reference>
<dbReference type="GO" id="GO:0006782">
    <property type="term" value="P:protoporphyrinogen IX biosynthetic process"/>
    <property type="evidence" value="ECO:0007669"/>
    <property type="project" value="UniProtKB-UniPathway"/>
</dbReference>
<evidence type="ECO:0000256" key="10">
    <source>
        <dbReference type="ARBA" id="ARBA00030685"/>
    </source>
</evidence>
<proteinExistence type="inferred from homology"/>
<dbReference type="FunFam" id="3.40.190.10:FF:000004">
    <property type="entry name" value="Porphobilinogen deaminase"/>
    <property type="match status" value="1"/>
</dbReference>
<dbReference type="PIRSF" id="PIRSF001438">
    <property type="entry name" value="4pyrrol_synth_OHMeBilane_synth"/>
    <property type="match status" value="1"/>
</dbReference>
<dbReference type="SUPFAM" id="SSF53850">
    <property type="entry name" value="Periplasmic binding protein-like II"/>
    <property type="match status" value="1"/>
</dbReference>
<evidence type="ECO:0000256" key="3">
    <source>
        <dbReference type="ARBA" id="ARBA00004735"/>
    </source>
</evidence>
<dbReference type="InterPro" id="IPR000860">
    <property type="entry name" value="HemC"/>
</dbReference>
<feature type="domain" description="Porphobilinogen deaminase N-terminal" evidence="12">
    <location>
        <begin position="12"/>
        <end position="223"/>
    </location>
</feature>
<dbReference type="InterPro" id="IPR036803">
    <property type="entry name" value="Porphobilinogen_deaminase_C_sf"/>
</dbReference>
<keyword evidence="9" id="KW-0627">Porphyrin biosynthesis</keyword>
<evidence type="ECO:0000256" key="2">
    <source>
        <dbReference type="ARBA" id="ARBA00002869"/>
    </source>
</evidence>
<keyword evidence="15" id="KW-1185">Reference proteome</keyword>
<comment type="pathway">
    <text evidence="3">Porphyrin-containing compound metabolism; protoporphyrin-IX biosynthesis; coproporphyrinogen-III from 5-aminolevulinate: step 2/4.</text>
</comment>
<evidence type="ECO:0000256" key="7">
    <source>
        <dbReference type="ARBA" id="ARBA00022679"/>
    </source>
</evidence>
<evidence type="ECO:0000256" key="6">
    <source>
        <dbReference type="ARBA" id="ARBA00016519"/>
    </source>
</evidence>
<keyword evidence="7" id="KW-0808">Transferase</keyword>
<dbReference type="Proteomes" id="UP000603453">
    <property type="component" value="Unassembled WGS sequence"/>
</dbReference>
<feature type="domain" description="Porphobilinogen deaminase C-terminal" evidence="13">
    <location>
        <begin position="236"/>
        <end position="316"/>
    </location>
</feature>
<evidence type="ECO:0000313" key="14">
    <source>
        <dbReference type="EMBL" id="KAG2204046.1"/>
    </source>
</evidence>
<dbReference type="HAMAP" id="MF_00260">
    <property type="entry name" value="Porphobil_deam"/>
    <property type="match status" value="1"/>
</dbReference>
<evidence type="ECO:0000256" key="8">
    <source>
        <dbReference type="ARBA" id="ARBA00023133"/>
    </source>
</evidence>
<dbReference type="Gene3D" id="3.40.190.10">
    <property type="entry name" value="Periplasmic binding protein-like II"/>
    <property type="match status" value="2"/>
</dbReference>
<dbReference type="EC" id="2.5.1.61" evidence="5"/>
<accession>A0A8H7R6I8</accession>
<protein>
    <recommendedName>
        <fullName evidence="6">Porphobilinogen deaminase</fullName>
        <ecNumber evidence="5">2.5.1.61</ecNumber>
    </recommendedName>
    <alternativeName>
        <fullName evidence="11">Hydroxymethylbilane synthase</fullName>
    </alternativeName>
    <alternativeName>
        <fullName evidence="10">Pre-uroporphyrinogen synthase</fullName>
    </alternativeName>
</protein>
<dbReference type="PRINTS" id="PR00151">
    <property type="entry name" value="PORPHBDMNASE"/>
</dbReference>
<dbReference type="Pfam" id="PF01379">
    <property type="entry name" value="Porphobil_deam"/>
    <property type="match status" value="1"/>
</dbReference>
<comment type="cofactor">
    <cofactor evidence="1">
        <name>dipyrromethane</name>
        <dbReference type="ChEBI" id="CHEBI:60342"/>
    </cofactor>
</comment>
<gene>
    <name evidence="14" type="ORF">INT47_007040</name>
</gene>
<dbReference type="SUPFAM" id="SSF54782">
    <property type="entry name" value="Porphobilinogen deaminase (hydroxymethylbilane synthase), C-terminal domain"/>
    <property type="match status" value="1"/>
</dbReference>
<comment type="similarity">
    <text evidence="4">Belongs to the HMBS family.</text>
</comment>
<evidence type="ECO:0000313" key="15">
    <source>
        <dbReference type="Proteomes" id="UP000603453"/>
    </source>
</evidence>
<dbReference type="Gene3D" id="3.30.160.40">
    <property type="entry name" value="Porphobilinogen deaminase, C-terminal domain"/>
    <property type="match status" value="1"/>
</dbReference>
<dbReference type="AlphaFoldDB" id="A0A8H7R6I8"/>
<dbReference type="UniPathway" id="UPA00251">
    <property type="reaction ID" value="UER00319"/>
</dbReference>
<dbReference type="GO" id="GO:0004418">
    <property type="term" value="F:hydroxymethylbilane synthase activity"/>
    <property type="evidence" value="ECO:0007669"/>
    <property type="project" value="UniProtKB-EC"/>
</dbReference>
<organism evidence="14 15">
    <name type="scientific">Mucor saturninus</name>
    <dbReference type="NCBI Taxonomy" id="64648"/>
    <lineage>
        <taxon>Eukaryota</taxon>
        <taxon>Fungi</taxon>
        <taxon>Fungi incertae sedis</taxon>
        <taxon>Mucoromycota</taxon>
        <taxon>Mucoromycotina</taxon>
        <taxon>Mucoromycetes</taxon>
        <taxon>Mucorales</taxon>
        <taxon>Mucorineae</taxon>
        <taxon>Mucoraceae</taxon>
        <taxon>Mucor</taxon>
    </lineage>
</organism>
<dbReference type="NCBIfam" id="TIGR00212">
    <property type="entry name" value="hemC"/>
    <property type="match status" value="1"/>
</dbReference>
<sequence>MVTTSAGKKTYVIGSRKSQLALVQTYIVRDTLQAIYPQFEFKIETMSTTGDIILNQALSKIGEKALFTKELETALENKTVDFVVHSLKDLPTVLPEGMLLGAIMKRENPNDALVLSEKNRGLTLATLPKGAVIGTSSLRRVAQLKRNYPHLTFIDVRGNLNTRLAKLDIEDSSYDGIVLAVAGLVRIDQGHRISQVLTASDSLHAVSQGALGVECRQNDEEVKELLESLNHDDTRITCLSERALMRRLEGGCSVPIGVNTKLDKEANTLWMHGLVSSLDGQNVVEYKDKISLKDADTREKREKLAEKLGSDVANDLCEKGADKILAELSHRSH</sequence>
<evidence type="ECO:0000256" key="9">
    <source>
        <dbReference type="ARBA" id="ARBA00023244"/>
    </source>
</evidence>
<dbReference type="InterPro" id="IPR022417">
    <property type="entry name" value="Porphobilin_deaminase_N"/>
</dbReference>
<dbReference type="FunFam" id="3.30.160.40:FF:000002">
    <property type="entry name" value="Porphobilinogen deaminase"/>
    <property type="match status" value="1"/>
</dbReference>
<dbReference type="OrthoDB" id="564646at2759"/>
<evidence type="ECO:0000259" key="12">
    <source>
        <dbReference type="Pfam" id="PF01379"/>
    </source>
</evidence>
<dbReference type="Pfam" id="PF03900">
    <property type="entry name" value="Porphobil_deamC"/>
    <property type="match status" value="1"/>
</dbReference>
<dbReference type="PROSITE" id="PS00533">
    <property type="entry name" value="PORPHOBILINOGEN_DEAM"/>
    <property type="match status" value="1"/>
</dbReference>
<comment type="function">
    <text evidence="2">Tetrapolymerization of the monopyrrole PBG into the hydroxymethylbilane pre-uroporphyrinogen in several discrete steps.</text>
</comment>
<dbReference type="EMBL" id="JAEPRD010000047">
    <property type="protein sequence ID" value="KAG2204046.1"/>
    <property type="molecule type" value="Genomic_DNA"/>
</dbReference>
<dbReference type="FunFam" id="3.40.190.10:FF:000005">
    <property type="entry name" value="Porphobilinogen deaminase"/>
    <property type="match status" value="1"/>
</dbReference>
<keyword evidence="8" id="KW-0350">Heme biosynthesis</keyword>
<name>A0A8H7R6I8_9FUNG</name>
<dbReference type="CDD" id="cd13645">
    <property type="entry name" value="PBP2_HuPBGD_like"/>
    <property type="match status" value="1"/>
</dbReference>
<evidence type="ECO:0000256" key="1">
    <source>
        <dbReference type="ARBA" id="ARBA00001916"/>
    </source>
</evidence>
<dbReference type="InterPro" id="IPR022418">
    <property type="entry name" value="Porphobilinogen_deaminase_C"/>
</dbReference>
<dbReference type="InterPro" id="IPR022419">
    <property type="entry name" value="Porphobilin_deaminase_cofac_BS"/>
</dbReference>
<evidence type="ECO:0000259" key="13">
    <source>
        <dbReference type="Pfam" id="PF03900"/>
    </source>
</evidence>